<feature type="repeat" description="PPR" evidence="2">
    <location>
        <begin position="92"/>
        <end position="126"/>
    </location>
</feature>
<dbReference type="InterPro" id="IPR002885">
    <property type="entry name" value="PPR_rpt"/>
</dbReference>
<accession>A0A7S0KK63</accession>
<feature type="repeat" description="PPR" evidence="2">
    <location>
        <begin position="127"/>
        <end position="161"/>
    </location>
</feature>
<dbReference type="PANTHER" id="PTHR47935">
    <property type="entry name" value="PENTATRICOPEPTIDE REPEAT-CONTAINING PROTEIN MRL1, CHLOROPLASTIC"/>
    <property type="match status" value="1"/>
</dbReference>
<evidence type="ECO:0000256" key="1">
    <source>
        <dbReference type="ARBA" id="ARBA00022737"/>
    </source>
</evidence>
<dbReference type="InterPro" id="IPR053303">
    <property type="entry name" value="Chloroplast_PPR"/>
</dbReference>
<feature type="repeat" description="PPR" evidence="2">
    <location>
        <begin position="22"/>
        <end position="56"/>
    </location>
</feature>
<reference evidence="4" key="1">
    <citation type="submission" date="2021-01" db="EMBL/GenBank/DDBJ databases">
        <authorList>
            <person name="Corre E."/>
            <person name="Pelletier E."/>
            <person name="Niang G."/>
            <person name="Scheremetjew M."/>
            <person name="Finn R."/>
            <person name="Kale V."/>
            <person name="Holt S."/>
            <person name="Cochrane G."/>
            <person name="Meng A."/>
            <person name="Brown T."/>
            <person name="Cohen L."/>
        </authorList>
    </citation>
    <scope>NUCLEOTIDE SEQUENCE</scope>
    <source>
        <strain evidence="4">Clade-D-RCC2572</strain>
    </source>
</reference>
<sequence>MGNVAKAKETWNAMNDEGIVGDAMSYATMMHVAGSNGDEDFCDELMADMRKHRVRPSPQLYATLSGIAARQGDSAKVEEIIANAKKRGIRVPIECYNALIAAHAREDRPELAVESANSLEDAGFEPDAVTYEGLIMAFTWARDNDGAWNYFQRAMECGMRPTFPTCNALVSGFARTGDMDRAFAMVDTMKSYGYEADGITWRELLVACARANNVEMAWKVYKDSRAAGNPNSEIALNLIIGLTLAHIRKLTDLSTRSYKPPSEFGSVSEEEGNNVVQEWADRAVAAYHEATLAGVKPRMETISAMLCCLRPPTTDELSASDMSEAARAASHEASSHEDARTYYPVQALIMYEEAQSLGLVPKFALEEEDFMYDIRDFPPAAAEVMVLTWLRVVRRRTDAHGLDARIPSMLIRVRSDDEVATIAKENATGPVDEALIRLTRTGERVLVLLRRLRINYAGGLENGTIELSGHAIGRWLSGVIPLPDVNRSVFGENSLSGGLKSQAMRIRSDSFGSGENVWTPSKNARPQWSIHDYYSDDDDDDSFGAQPYYPKNWVQNSHFVSSYDEEDDITDLERILSDRK</sequence>
<dbReference type="AlphaFoldDB" id="A0A7S0KK63"/>
<evidence type="ECO:0000259" key="3">
    <source>
        <dbReference type="Pfam" id="PF23276"/>
    </source>
</evidence>
<feature type="domain" description="Pentatricopeptide repeat-containing protein-mitochondrial" evidence="3">
    <location>
        <begin position="103"/>
        <end position="223"/>
    </location>
</feature>
<dbReference type="InterPro" id="IPR057027">
    <property type="entry name" value="TPR_mt"/>
</dbReference>
<feature type="repeat" description="PPR" evidence="2">
    <location>
        <begin position="162"/>
        <end position="196"/>
    </location>
</feature>
<dbReference type="NCBIfam" id="TIGR00756">
    <property type="entry name" value="PPR"/>
    <property type="match status" value="1"/>
</dbReference>
<protein>
    <recommendedName>
        <fullName evidence="3">Pentatricopeptide repeat-containing protein-mitochondrial domain-containing protein</fullName>
    </recommendedName>
</protein>
<keyword evidence="1" id="KW-0677">Repeat</keyword>
<dbReference type="EMBL" id="HBEW01005792">
    <property type="protein sequence ID" value="CAD8584376.1"/>
    <property type="molecule type" value="Transcribed_RNA"/>
</dbReference>
<proteinExistence type="predicted"/>
<dbReference type="PANTHER" id="PTHR47935:SF1">
    <property type="entry name" value="PENTATRICOPEPTIDE REPEAT-CONTAINING PROTEIN MRL1, CHLOROPLASTIC"/>
    <property type="match status" value="1"/>
</dbReference>
<organism evidence="4">
    <name type="scientific">Ostreococcus mediterraneus</name>
    <dbReference type="NCBI Taxonomy" id="1486918"/>
    <lineage>
        <taxon>Eukaryota</taxon>
        <taxon>Viridiplantae</taxon>
        <taxon>Chlorophyta</taxon>
        <taxon>Mamiellophyceae</taxon>
        <taxon>Mamiellales</taxon>
        <taxon>Bathycoccaceae</taxon>
        <taxon>Ostreococcus</taxon>
    </lineage>
</organism>
<evidence type="ECO:0000256" key="2">
    <source>
        <dbReference type="PROSITE-ProRule" id="PRU00708"/>
    </source>
</evidence>
<dbReference type="Pfam" id="PF13812">
    <property type="entry name" value="PPR_3"/>
    <property type="match status" value="1"/>
</dbReference>
<evidence type="ECO:0000313" key="4">
    <source>
        <dbReference type="EMBL" id="CAD8584376.1"/>
    </source>
</evidence>
<name>A0A7S0KK63_9CHLO</name>
<dbReference type="Pfam" id="PF23276">
    <property type="entry name" value="TPR_24"/>
    <property type="match status" value="1"/>
</dbReference>
<gene>
    <name evidence="4" type="ORF">OMED0929_LOCUS4881</name>
</gene>
<dbReference type="Gene3D" id="1.25.40.10">
    <property type="entry name" value="Tetratricopeptide repeat domain"/>
    <property type="match status" value="2"/>
</dbReference>
<dbReference type="InterPro" id="IPR011990">
    <property type="entry name" value="TPR-like_helical_dom_sf"/>
</dbReference>
<dbReference type="PROSITE" id="PS51375">
    <property type="entry name" value="PPR"/>
    <property type="match status" value="4"/>
</dbReference>